<name>A0A327W0M3_9BACT</name>
<sequence length="107" mass="12370">MEAGRLETQGGIATLQNIDKFPESHRQNIIDKLNKKQALVDYNFEEGYHELMIFYHEDAGDISIEIQKPTTIEHLRELLHLANYVGAKLMIMEEDIVIDDSIIEDLE</sequence>
<dbReference type="Proteomes" id="UP000249819">
    <property type="component" value="Unassembled WGS sequence"/>
</dbReference>
<evidence type="ECO:0000313" key="2">
    <source>
        <dbReference type="Proteomes" id="UP000249819"/>
    </source>
</evidence>
<comment type="caution">
    <text evidence="1">The sequence shown here is derived from an EMBL/GenBank/DDBJ whole genome shotgun (WGS) entry which is preliminary data.</text>
</comment>
<dbReference type="RefSeq" id="WP_111594168.1">
    <property type="nucleotide sequence ID" value="NZ_QLMA01000007.1"/>
</dbReference>
<proteinExistence type="predicted"/>
<evidence type="ECO:0000313" key="1">
    <source>
        <dbReference type="EMBL" id="RAJ77592.1"/>
    </source>
</evidence>
<organism evidence="1 2">
    <name type="scientific">Chitinophaga dinghuensis</name>
    <dbReference type="NCBI Taxonomy" id="1539050"/>
    <lineage>
        <taxon>Bacteria</taxon>
        <taxon>Pseudomonadati</taxon>
        <taxon>Bacteroidota</taxon>
        <taxon>Chitinophagia</taxon>
        <taxon>Chitinophagales</taxon>
        <taxon>Chitinophagaceae</taxon>
        <taxon>Chitinophaga</taxon>
    </lineage>
</organism>
<gene>
    <name evidence="1" type="ORF">CLV59_107359</name>
</gene>
<accession>A0A327W0M3</accession>
<protein>
    <submittedName>
        <fullName evidence="1">Uncharacterized protein</fullName>
    </submittedName>
</protein>
<dbReference type="AlphaFoldDB" id="A0A327W0M3"/>
<reference evidence="1 2" key="1">
    <citation type="submission" date="2018-06" db="EMBL/GenBank/DDBJ databases">
        <title>Genomic Encyclopedia of Archaeal and Bacterial Type Strains, Phase II (KMG-II): from individual species to whole genera.</title>
        <authorList>
            <person name="Goeker M."/>
        </authorList>
    </citation>
    <scope>NUCLEOTIDE SEQUENCE [LARGE SCALE GENOMIC DNA]</scope>
    <source>
        <strain evidence="1 2">DSM 29821</strain>
    </source>
</reference>
<dbReference type="EMBL" id="QLMA01000007">
    <property type="protein sequence ID" value="RAJ77592.1"/>
    <property type="molecule type" value="Genomic_DNA"/>
</dbReference>
<keyword evidence="2" id="KW-1185">Reference proteome</keyword>